<evidence type="ECO:0000313" key="5">
    <source>
        <dbReference type="EMBL" id="MBW6410778.1"/>
    </source>
</evidence>
<evidence type="ECO:0000256" key="1">
    <source>
        <dbReference type="ARBA" id="ARBA00022737"/>
    </source>
</evidence>
<protein>
    <submittedName>
        <fullName evidence="5">Cadherin-like beta sandwich domain-containing protein</fullName>
    </submittedName>
</protein>
<dbReference type="SUPFAM" id="SSF69360">
    <property type="entry name" value="Cell wall binding repeat"/>
    <property type="match status" value="1"/>
</dbReference>
<dbReference type="Gene3D" id="2.10.270.10">
    <property type="entry name" value="Cholin Binding"/>
    <property type="match status" value="2"/>
</dbReference>
<feature type="repeat" description="Cell wall-binding" evidence="2">
    <location>
        <begin position="955"/>
        <end position="974"/>
    </location>
</feature>
<evidence type="ECO:0000256" key="3">
    <source>
        <dbReference type="SAM" id="MobiDB-lite"/>
    </source>
</evidence>
<evidence type="ECO:0000256" key="2">
    <source>
        <dbReference type="PROSITE-ProRule" id="PRU00591"/>
    </source>
</evidence>
<sequence>MGKKISKKRIISLFLAFTCIFSLLPTPFGGYGEQANAATTPTLDISGADYALTVTGTALEGNTADTDGVKVDNTKTVYTTRGRFKDFQIDLPTYKEQSVEKESEEKNNTKIEKEITTTIKRTIEIQTINRMTPDEFNTLGCTIEPTQTKLSNGTVKNGVTIKELPLGSNEVVYKVKETKDVSVKETVYDINIDDKGNKTYIQKSEGTTPLPQEVLNSKDATITMEHASEYAQGKIRKINFSSYVGSKDIYKLNKDEDKNKVPFLYKKELITTETESFFTYEHVVNDQINSLDYEISFEESFNLDGAVVWMDGAKDSDIQSNGNKLTGFLTKTDSKILVISIPNDKGLGKNYAIKLKFKDENSKEDYTLRKVDIESKYNNDEILAAQTNYIGKEFYDITEKGDSKRFTGKIHLDKRAGKVRIAPTFGAQSGFVVKASNHYIDEYGKVQIKQQDFDKYVSFTDSTSTKPNANVIYLDVYQGSDSSDQLGALIATYELEVVFNGESSVFNFNFGNATLKEANGGTQAISFNSSIHKYDFYVNNPTSKVNINFETSLNLAVAQVKVNGNEYSIQKGGNLDLDLSKSGGTQMTIIPYKDGRPASEKYIFNIQGEGDDGGDPETPSEQNAYLGSLNFSTGDLKQENGNIGFTRETLNYDLIVKTGVSKLDVTAIVDEPGARISETKIMETGDTYDLVSGTKHEISLQEVGQTTLQITVTAKNGKDKKMYTITIKADERSNNAKLKNVELNTGDYTFKPDNSSCKVRVDQDVRSIKVKPIPEDENYSKITVDGNKFSGTPISVSLKGQWKTEIDIDITAEDGTTTKTYTLKIYRTNDDIDDIKDPDDDDDDDDDDDNSNKNDAYYDESNKIWIDLSKYEEWAKVNGKYVYFDKRGRQVKDAWVKVDASWYFVNKSGYRLTGWKQETDGKWYYLNDNGKMVTGWFYDKESGKQHYFNPNGTMKTGWLSLGGYWYYFDATGKLLKNENAYIDGRWYSFSNYGTMYQ</sequence>
<keyword evidence="1" id="KW-0677">Repeat</keyword>
<dbReference type="Pfam" id="PF19127">
    <property type="entry name" value="Choline_bind_3"/>
    <property type="match status" value="2"/>
</dbReference>
<name>A0ABS7AQ34_9CLOT</name>
<gene>
    <name evidence="5" type="ORF">KYD98_11805</name>
</gene>
<accession>A0ABS7AQ34</accession>
<feature type="region of interest" description="Disordered" evidence="3">
    <location>
        <begin position="833"/>
        <end position="855"/>
    </location>
</feature>
<dbReference type="RefSeq" id="WP_219780241.1">
    <property type="nucleotide sequence ID" value="NZ_JAHXPT010000009.1"/>
</dbReference>
<dbReference type="InterPro" id="IPR025883">
    <property type="entry name" value="Cadherin-like_domain"/>
</dbReference>
<feature type="compositionally biased region" description="Acidic residues" evidence="3">
    <location>
        <begin position="833"/>
        <end position="849"/>
    </location>
</feature>
<proteinExistence type="predicted"/>
<comment type="caution">
    <text evidence="5">The sequence shown here is derived from an EMBL/GenBank/DDBJ whole genome shotgun (WGS) entry which is preliminary data.</text>
</comment>
<dbReference type="Proteomes" id="UP001519921">
    <property type="component" value="Unassembled WGS sequence"/>
</dbReference>
<dbReference type="EMBL" id="JAHXPT010000009">
    <property type="protein sequence ID" value="MBW6410778.1"/>
    <property type="molecule type" value="Genomic_DNA"/>
</dbReference>
<feature type="repeat" description="Cell wall-binding" evidence="2">
    <location>
        <begin position="912"/>
        <end position="932"/>
    </location>
</feature>
<evidence type="ECO:0000313" key="6">
    <source>
        <dbReference type="Proteomes" id="UP001519921"/>
    </source>
</evidence>
<feature type="domain" description="Cadherin-like beta-sandwich-like" evidence="4">
    <location>
        <begin position="642"/>
        <end position="727"/>
    </location>
</feature>
<dbReference type="Pfam" id="PF12733">
    <property type="entry name" value="Cadherin-like"/>
    <property type="match status" value="2"/>
</dbReference>
<dbReference type="InterPro" id="IPR018337">
    <property type="entry name" value="Cell_wall/Cho-bd_repeat"/>
</dbReference>
<dbReference type="Pfam" id="PF01473">
    <property type="entry name" value="Choline_bind_1"/>
    <property type="match status" value="1"/>
</dbReference>
<keyword evidence="6" id="KW-1185">Reference proteome</keyword>
<organism evidence="5 6">
    <name type="scientific">Clostridium weizhouense</name>
    <dbReference type="NCBI Taxonomy" id="2859781"/>
    <lineage>
        <taxon>Bacteria</taxon>
        <taxon>Bacillati</taxon>
        <taxon>Bacillota</taxon>
        <taxon>Clostridia</taxon>
        <taxon>Eubacteriales</taxon>
        <taxon>Clostridiaceae</taxon>
        <taxon>Clostridium</taxon>
    </lineage>
</organism>
<evidence type="ECO:0000259" key="4">
    <source>
        <dbReference type="Pfam" id="PF12733"/>
    </source>
</evidence>
<feature type="domain" description="Cadherin-like beta-sandwich-like" evidence="4">
    <location>
        <begin position="740"/>
        <end position="827"/>
    </location>
</feature>
<feature type="repeat" description="Cell wall-binding" evidence="2">
    <location>
        <begin position="933"/>
        <end position="954"/>
    </location>
</feature>
<dbReference type="PROSITE" id="PS51170">
    <property type="entry name" value="CW"/>
    <property type="match status" value="3"/>
</dbReference>
<reference evidence="5 6" key="1">
    <citation type="submission" date="2021-07" db="EMBL/GenBank/DDBJ databases">
        <title>Clostridium weizhouense sp. nov., an anaerobic bacterium isolated from activated sludge of Petroleum wastewater.</title>
        <authorList>
            <person name="Li Q."/>
        </authorList>
    </citation>
    <scope>NUCLEOTIDE SEQUENCE [LARGE SCALE GENOMIC DNA]</scope>
    <source>
        <strain evidence="5 6">YB-6</strain>
    </source>
</reference>